<feature type="active site" description="Charge relay system" evidence="1">
    <location>
        <position position="132"/>
    </location>
</feature>
<evidence type="ECO:0000313" key="3">
    <source>
        <dbReference type="EMBL" id="JAG73173.1"/>
    </source>
</evidence>
<evidence type="ECO:0000313" key="7">
    <source>
        <dbReference type="RefSeq" id="XP_011304577.1"/>
    </source>
</evidence>
<feature type="active site" description="Acyl-ester intermediate" evidence="1">
    <location>
        <position position="231"/>
    </location>
</feature>
<dbReference type="EMBL" id="GBYB01003406">
    <property type="protein sequence ID" value="JAG73173.1"/>
    <property type="molecule type" value="Transcribed_RNA"/>
</dbReference>
<gene>
    <name evidence="4" type="primary">FAAH2_3</name>
    <name evidence="3" type="synonym">FAAH2_1</name>
    <name evidence="6 7" type="synonym">LOC105267427</name>
    <name evidence="4" type="ORF">g.34524</name>
    <name evidence="3" type="ORF">g.34537</name>
</gene>
<dbReference type="Proteomes" id="UP000694866">
    <property type="component" value="Unplaced"/>
</dbReference>
<dbReference type="PANTHER" id="PTHR43372:SF4">
    <property type="entry name" value="FATTY-ACID AMIDE HYDROLASE 2"/>
    <property type="match status" value="1"/>
</dbReference>
<dbReference type="SUPFAM" id="SSF75304">
    <property type="entry name" value="Amidase signature (AS) enzymes"/>
    <property type="match status" value="1"/>
</dbReference>
<evidence type="ECO:0000256" key="1">
    <source>
        <dbReference type="PIRSR" id="PIRSR001221-1"/>
    </source>
</evidence>
<keyword evidence="5" id="KW-1185">Reference proteome</keyword>
<name>A0A0C9QRZ8_9HYME</name>
<dbReference type="InterPro" id="IPR052739">
    <property type="entry name" value="FAAH2"/>
</dbReference>
<dbReference type="InterPro" id="IPR023631">
    <property type="entry name" value="Amidase_dom"/>
</dbReference>
<accession>A0A9R1T7W4</accession>
<dbReference type="RefSeq" id="XP_011304576.1">
    <property type="nucleotide sequence ID" value="XM_011306274.1"/>
</dbReference>
<evidence type="ECO:0000259" key="2">
    <source>
        <dbReference type="Pfam" id="PF01425"/>
    </source>
</evidence>
<feature type="active site" description="Charge relay system" evidence="1">
    <location>
        <position position="207"/>
    </location>
</feature>
<proteinExistence type="predicted"/>
<dbReference type="PIRSF" id="PIRSF001221">
    <property type="entry name" value="Amidase_fungi"/>
    <property type="match status" value="1"/>
</dbReference>
<reference evidence="6 7" key="2">
    <citation type="submission" date="2025-04" db="UniProtKB">
        <authorList>
            <consortium name="RefSeq"/>
        </authorList>
    </citation>
    <scope>IDENTIFICATION</scope>
    <source>
        <strain evidence="6 7">USDA-PBARC FA_bdor</strain>
        <tissue evidence="6 7">Whole organism</tissue>
    </source>
</reference>
<dbReference type="EMBL" id="GBYB01003407">
    <property type="protein sequence ID" value="JAG73174.1"/>
    <property type="molecule type" value="Transcribed_RNA"/>
</dbReference>
<dbReference type="Pfam" id="PF01425">
    <property type="entry name" value="Amidase"/>
    <property type="match status" value="1"/>
</dbReference>
<evidence type="ECO:0000313" key="4">
    <source>
        <dbReference type="EMBL" id="JAG73174.1"/>
    </source>
</evidence>
<dbReference type="AlphaFoldDB" id="A0A0C9QRZ8"/>
<evidence type="ECO:0000313" key="5">
    <source>
        <dbReference type="Proteomes" id="UP000694866"/>
    </source>
</evidence>
<sequence>MDKSMLKLVGRIASIVHRFIEFLARWIFLTAAEITGKPEVLPPINNNIIMHSTQALAMMIRQRKLKCEDVMKAYIERIEAVQPILNFVAEDRFKGALEEARRCDELLNSPDAPSAADLEKSKPFFGIPFTTKDCIGVAQMKQTAGLFLRRNTRCDRDAEAIASMKKAGAILIATTNVSELAMWWESSNLVYGTTRNPYNTWHIVGGSSGGEGCIQAAAGAPFGIGSDIGGSIRMPCFFNGIFGHKPTNGIVSNDGQYPNAQTDEQKHLLAIGPMCRFATDMKPILKILAGKNIDKLNLDAKVDLSKLKFYYMEDDGGQFLVSQVSKDIRSAMAKFIYTLEIAHKVKAEKIKIKKFKKGLALWFANMTSPEGMDFAWELSDRKGRISIWWEFIKWLTRTGSHTFVAIFTAAFEGLSMRFNDSKRVQLLDESKDLRRELSDLLGTDGVFLYPTHPTPAPLHHEPLVKPFNFAYTAVINVLGFPATACPLGMSNGLPVGIQVIAGPYQDHLSLAVAEEIERAFGGWQIPTA</sequence>
<dbReference type="InterPro" id="IPR036928">
    <property type="entry name" value="AS_sf"/>
</dbReference>
<dbReference type="KEGG" id="fas:105267427"/>
<organism evidence="4">
    <name type="scientific">Fopius arisanus</name>
    <dbReference type="NCBI Taxonomy" id="64838"/>
    <lineage>
        <taxon>Eukaryota</taxon>
        <taxon>Metazoa</taxon>
        <taxon>Ecdysozoa</taxon>
        <taxon>Arthropoda</taxon>
        <taxon>Hexapoda</taxon>
        <taxon>Insecta</taxon>
        <taxon>Pterygota</taxon>
        <taxon>Neoptera</taxon>
        <taxon>Endopterygota</taxon>
        <taxon>Hymenoptera</taxon>
        <taxon>Apocrita</taxon>
        <taxon>Ichneumonoidea</taxon>
        <taxon>Braconidae</taxon>
        <taxon>Opiinae</taxon>
        <taxon>Fopius</taxon>
    </lineage>
</organism>
<dbReference type="RefSeq" id="XP_011304577.1">
    <property type="nucleotide sequence ID" value="XM_011306275.1"/>
</dbReference>
<reference evidence="4" key="1">
    <citation type="submission" date="2015-01" db="EMBL/GenBank/DDBJ databases">
        <title>Transcriptome Assembly of Fopius arisanus.</title>
        <authorList>
            <person name="Geib S."/>
        </authorList>
    </citation>
    <scope>NUCLEOTIDE SEQUENCE</scope>
</reference>
<protein>
    <submittedName>
        <fullName evidence="3">FAAH2_1 protein</fullName>
    </submittedName>
    <submittedName>
        <fullName evidence="4">FAAH2_3 protein</fullName>
    </submittedName>
    <submittedName>
        <fullName evidence="6 7">Fatty-acid amide hydrolase 2</fullName>
    </submittedName>
</protein>
<accession>A0A9R1U2B0</accession>
<dbReference type="Gene3D" id="3.90.1300.10">
    <property type="entry name" value="Amidase signature (AS) domain"/>
    <property type="match status" value="1"/>
</dbReference>
<evidence type="ECO:0000313" key="6">
    <source>
        <dbReference type="RefSeq" id="XP_011304576.1"/>
    </source>
</evidence>
<dbReference type="PANTHER" id="PTHR43372">
    <property type="entry name" value="FATTY-ACID AMIDE HYDROLASE"/>
    <property type="match status" value="1"/>
</dbReference>
<dbReference type="OrthoDB" id="6428749at2759"/>
<dbReference type="GO" id="GO:0012505">
    <property type="term" value="C:endomembrane system"/>
    <property type="evidence" value="ECO:0007669"/>
    <property type="project" value="TreeGrafter"/>
</dbReference>
<feature type="domain" description="Amidase" evidence="2">
    <location>
        <begin position="69"/>
        <end position="508"/>
    </location>
</feature>
<keyword evidence="6 7" id="KW-0378">Hydrolase</keyword>
<dbReference type="GO" id="GO:0016787">
    <property type="term" value="F:hydrolase activity"/>
    <property type="evidence" value="ECO:0007669"/>
    <property type="project" value="UniProtKB-KW"/>
</dbReference>
<dbReference type="GeneID" id="105267427"/>
<accession>A0A0C9QRZ8</accession>